<dbReference type="SMART" id="SM00087">
    <property type="entry name" value="PTH"/>
    <property type="match status" value="1"/>
</dbReference>
<evidence type="ECO:0000256" key="8">
    <source>
        <dbReference type="ARBA" id="ARBA00022729"/>
    </source>
</evidence>
<dbReference type="AlphaFoldDB" id="A0AA88Q8P7"/>
<evidence type="ECO:0000313" key="10">
    <source>
        <dbReference type="EMBL" id="KAK2914316.1"/>
    </source>
</evidence>
<dbReference type="Proteomes" id="UP001187343">
    <property type="component" value="Unassembled WGS sequence"/>
</dbReference>
<keyword evidence="8" id="KW-0732">Signal</keyword>
<evidence type="ECO:0000256" key="9">
    <source>
        <dbReference type="ARBA" id="ARBA00093407"/>
    </source>
</evidence>
<keyword evidence="7" id="KW-0372">Hormone</keyword>
<comment type="function">
    <text evidence="9">Parathyroid hormone elevates calcium level by dissolving the salts in bone and preventing their renal excretion. Acts by binding to its receptor, PTH1R, activating G protein-coupled receptor signaling. Stimulates [1-14C]-2-deoxy-D-glucose (2DG) transport and glycogen synthesis in osteoblastic cells.</text>
</comment>
<evidence type="ECO:0000256" key="2">
    <source>
        <dbReference type="ARBA" id="ARBA00006307"/>
    </source>
</evidence>
<evidence type="ECO:0000256" key="3">
    <source>
        <dbReference type="ARBA" id="ARBA00011605"/>
    </source>
</evidence>
<dbReference type="InterPro" id="IPR003625">
    <property type="entry name" value="PTH"/>
</dbReference>
<comment type="caution">
    <text evidence="10">The sequence shown here is derived from an EMBL/GenBank/DDBJ whole genome shotgun (WGS) entry which is preliminary data.</text>
</comment>
<evidence type="ECO:0000313" key="11">
    <source>
        <dbReference type="Proteomes" id="UP001187343"/>
    </source>
</evidence>
<organism evidence="10 11">
    <name type="scientific">Cirrhinus molitorella</name>
    <name type="common">mud carp</name>
    <dbReference type="NCBI Taxonomy" id="172907"/>
    <lineage>
        <taxon>Eukaryota</taxon>
        <taxon>Metazoa</taxon>
        <taxon>Chordata</taxon>
        <taxon>Craniata</taxon>
        <taxon>Vertebrata</taxon>
        <taxon>Euteleostomi</taxon>
        <taxon>Actinopterygii</taxon>
        <taxon>Neopterygii</taxon>
        <taxon>Teleostei</taxon>
        <taxon>Ostariophysi</taxon>
        <taxon>Cypriniformes</taxon>
        <taxon>Cyprinidae</taxon>
        <taxon>Labeoninae</taxon>
        <taxon>Labeonini</taxon>
        <taxon>Cirrhinus</taxon>
    </lineage>
</organism>
<evidence type="ECO:0000256" key="5">
    <source>
        <dbReference type="ARBA" id="ARBA00022525"/>
    </source>
</evidence>
<dbReference type="EMBL" id="JAUYZG010000002">
    <property type="protein sequence ID" value="KAK2914316.1"/>
    <property type="molecule type" value="Genomic_DNA"/>
</dbReference>
<dbReference type="PANTHER" id="PTHR10541:SF2">
    <property type="entry name" value="PARATHYROID HORMONE"/>
    <property type="match status" value="1"/>
</dbReference>
<proteinExistence type="inferred from homology"/>
<dbReference type="GO" id="GO:0005576">
    <property type="term" value="C:extracellular region"/>
    <property type="evidence" value="ECO:0007669"/>
    <property type="project" value="UniProtKB-SubCell"/>
</dbReference>
<keyword evidence="11" id="KW-1185">Reference proteome</keyword>
<dbReference type="PANTHER" id="PTHR10541">
    <property type="entry name" value="PARATHYROID HORMONE"/>
    <property type="match status" value="1"/>
</dbReference>
<dbReference type="GO" id="GO:0005179">
    <property type="term" value="F:hormone activity"/>
    <property type="evidence" value="ECO:0007669"/>
    <property type="project" value="UniProtKB-KW"/>
</dbReference>
<dbReference type="InterPro" id="IPR001415">
    <property type="entry name" value="PTH/PTH-rel"/>
</dbReference>
<dbReference type="GO" id="GO:0006874">
    <property type="term" value="P:intracellular calcium ion homeostasis"/>
    <property type="evidence" value="ECO:0007669"/>
    <property type="project" value="InterPro"/>
</dbReference>
<keyword evidence="6" id="KW-0165">Cleavage on pair of basic residues</keyword>
<keyword evidence="5" id="KW-0964">Secreted</keyword>
<comment type="similarity">
    <text evidence="2">Belongs to the parathyroid hormone family.</text>
</comment>
<comment type="subcellular location">
    <subcellularLocation>
        <location evidence="1">Secreted</location>
    </subcellularLocation>
</comment>
<evidence type="ECO:0000256" key="4">
    <source>
        <dbReference type="ARBA" id="ARBA00022135"/>
    </source>
</evidence>
<reference evidence="10" key="1">
    <citation type="submission" date="2023-08" db="EMBL/GenBank/DDBJ databases">
        <title>Chromosome-level Genome Assembly of mud carp (Cirrhinus molitorella).</title>
        <authorList>
            <person name="Liu H."/>
        </authorList>
    </citation>
    <scope>NUCLEOTIDE SEQUENCE</scope>
    <source>
        <strain evidence="10">Prfri</strain>
        <tissue evidence="10">Muscle</tissue>
    </source>
</reference>
<protein>
    <recommendedName>
        <fullName evidence="4">Parathyroid hormone</fullName>
    </recommendedName>
</protein>
<comment type="subunit">
    <text evidence="3">Interacts with PTH1R (via N-terminal extracellular domain).</text>
</comment>
<name>A0AA88Q8P7_9TELE</name>
<gene>
    <name evidence="10" type="ORF">Q8A67_002715</name>
</gene>
<evidence type="ECO:0000256" key="1">
    <source>
        <dbReference type="ARBA" id="ARBA00004613"/>
    </source>
</evidence>
<sequence length="174" mass="19979">MCSAELSLYSIPILSQTTRLGITMLPIRSLEKIMHFIVLWGLCSVLYLEGLPLSKRSISEVQLMHNVREHKEMLERQDWLQLKLNNIIIPSINDSQKEQKGKTNNPSIRRLRKGEVKSRFLSAVGGDQIRFSEKADGRLQNLMVILFCLPYGRRSLIICFTNYAHDTVKSGQMC</sequence>
<evidence type="ECO:0000256" key="6">
    <source>
        <dbReference type="ARBA" id="ARBA00022685"/>
    </source>
</evidence>
<accession>A0AA88Q8P7</accession>
<evidence type="ECO:0000256" key="7">
    <source>
        <dbReference type="ARBA" id="ARBA00022702"/>
    </source>
</evidence>